<keyword evidence="14" id="KW-1185">Reference proteome</keyword>
<dbReference type="PANTHER" id="PTHR43418:SF7">
    <property type="entry name" value="CARBAMOYL-PHOSPHATE SYNTHASE SMALL CHAIN"/>
    <property type="match status" value="1"/>
</dbReference>
<protein>
    <recommendedName>
        <fullName evidence="11">Carbamoyl phosphate synthase small chain</fullName>
        <ecNumber evidence="11">6.3.5.5</ecNumber>
    </recommendedName>
    <alternativeName>
        <fullName evidence="11">Carbamoyl phosphate synthetase glutamine chain</fullName>
    </alternativeName>
</protein>
<dbReference type="SMART" id="SM01097">
    <property type="entry name" value="CPSase_sm_chain"/>
    <property type="match status" value="1"/>
</dbReference>
<feature type="region of interest" description="CPSase" evidence="11">
    <location>
        <begin position="1"/>
        <end position="244"/>
    </location>
</feature>
<feature type="active site" evidence="11">
    <location>
        <position position="409"/>
    </location>
</feature>
<organism evidence="13 14">
    <name type="scientific">Heliomicrobium undosum</name>
    <dbReference type="NCBI Taxonomy" id="121734"/>
    <lineage>
        <taxon>Bacteria</taxon>
        <taxon>Bacillati</taxon>
        <taxon>Bacillota</taxon>
        <taxon>Clostridia</taxon>
        <taxon>Eubacteriales</taxon>
        <taxon>Heliobacteriaceae</taxon>
        <taxon>Heliomicrobium</taxon>
    </lineage>
</organism>
<evidence type="ECO:0000256" key="5">
    <source>
        <dbReference type="ARBA" id="ARBA00022741"/>
    </source>
</evidence>
<dbReference type="Gene3D" id="3.40.50.880">
    <property type="match status" value="1"/>
</dbReference>
<dbReference type="InterPro" id="IPR002474">
    <property type="entry name" value="CarbamoylP_synth_ssu_N"/>
</dbReference>
<evidence type="ECO:0000256" key="4">
    <source>
        <dbReference type="ARBA" id="ARBA00022598"/>
    </source>
</evidence>
<feature type="binding site" evidence="11">
    <location>
        <position position="294"/>
    </location>
    <ligand>
        <name>L-glutamine</name>
        <dbReference type="ChEBI" id="CHEBI:58359"/>
    </ligand>
</feature>
<feature type="binding site" evidence="11">
    <location>
        <position position="292"/>
    </location>
    <ligand>
        <name>L-glutamine</name>
        <dbReference type="ChEBI" id="CHEBI:58359"/>
    </ligand>
</feature>
<evidence type="ECO:0000256" key="9">
    <source>
        <dbReference type="ARBA" id="ARBA00048816"/>
    </source>
</evidence>
<keyword evidence="11" id="KW-0055">Arginine biosynthesis</keyword>
<evidence type="ECO:0000256" key="8">
    <source>
        <dbReference type="ARBA" id="ARBA00022975"/>
    </source>
</evidence>
<evidence type="ECO:0000256" key="11">
    <source>
        <dbReference type="HAMAP-Rule" id="MF_01209"/>
    </source>
</evidence>
<feature type="binding site" evidence="11">
    <location>
        <position position="367"/>
    </location>
    <ligand>
        <name>L-glutamine</name>
        <dbReference type="ChEBI" id="CHEBI:58359"/>
    </ligand>
</feature>
<dbReference type="UniPathway" id="UPA00068">
    <property type="reaction ID" value="UER00171"/>
</dbReference>
<feature type="active site" evidence="11">
    <location>
        <position position="411"/>
    </location>
</feature>
<keyword evidence="5 11" id="KW-0547">Nucleotide-binding</keyword>
<keyword evidence="4 11" id="KW-0436">Ligase</keyword>
<comment type="catalytic activity">
    <reaction evidence="10 11">
        <text>L-glutamine + H2O = L-glutamate + NH4(+)</text>
        <dbReference type="Rhea" id="RHEA:15889"/>
        <dbReference type="ChEBI" id="CHEBI:15377"/>
        <dbReference type="ChEBI" id="CHEBI:28938"/>
        <dbReference type="ChEBI" id="CHEBI:29985"/>
        <dbReference type="ChEBI" id="CHEBI:58359"/>
    </reaction>
</comment>
<feature type="binding site" evidence="11">
    <location>
        <position position="326"/>
    </location>
    <ligand>
        <name>L-glutamine</name>
        <dbReference type="ChEBI" id="CHEBI:58359"/>
    </ligand>
</feature>
<dbReference type="EC" id="6.3.5.5" evidence="11"/>
<evidence type="ECO:0000259" key="12">
    <source>
        <dbReference type="SMART" id="SM01097"/>
    </source>
</evidence>
<feature type="binding site" evidence="11">
    <location>
        <position position="370"/>
    </location>
    <ligand>
        <name>L-glutamine</name>
        <dbReference type="ChEBI" id="CHEBI:58359"/>
    </ligand>
</feature>
<feature type="binding site" evidence="11">
    <location>
        <position position="329"/>
    </location>
    <ligand>
        <name>L-glutamine</name>
        <dbReference type="ChEBI" id="CHEBI:58359"/>
    </ligand>
</feature>
<keyword evidence="6 11" id="KW-0067">ATP-binding</keyword>
<accession>A0A845LAD2</accession>
<dbReference type="GO" id="GO:0006541">
    <property type="term" value="P:glutamine metabolic process"/>
    <property type="evidence" value="ECO:0007669"/>
    <property type="project" value="InterPro"/>
</dbReference>
<dbReference type="InterPro" id="IPR036480">
    <property type="entry name" value="CarbP_synth_ssu_N_sf"/>
</dbReference>
<evidence type="ECO:0000256" key="10">
    <source>
        <dbReference type="ARBA" id="ARBA00049285"/>
    </source>
</evidence>
<evidence type="ECO:0000256" key="3">
    <source>
        <dbReference type="ARBA" id="ARBA00007800"/>
    </source>
</evidence>
<dbReference type="PRINTS" id="PR00096">
    <property type="entry name" value="GATASE"/>
</dbReference>
<feature type="active site" description="Nucleophile" evidence="11">
    <location>
        <position position="325"/>
    </location>
</feature>
<dbReference type="InterPro" id="IPR006274">
    <property type="entry name" value="CarbamoylP_synth_ssu"/>
</dbReference>
<dbReference type="FunFam" id="3.50.30.20:FF:000001">
    <property type="entry name" value="Carbamoyl-phosphate synthase small chain"/>
    <property type="match status" value="1"/>
</dbReference>
<keyword evidence="11" id="KW-0028">Amino-acid biosynthesis</keyword>
<keyword evidence="7 11" id="KW-0315">Glutamine amidotransferase</keyword>
<dbReference type="Gene3D" id="3.50.30.20">
    <property type="entry name" value="Carbamoyl-phosphate synthase small subunit, N-terminal domain"/>
    <property type="match status" value="1"/>
</dbReference>
<comment type="similarity">
    <text evidence="3 11">Belongs to the CarA family.</text>
</comment>
<dbReference type="InterPro" id="IPR017926">
    <property type="entry name" value="GATASE"/>
</dbReference>
<dbReference type="Pfam" id="PF00117">
    <property type="entry name" value="GATase"/>
    <property type="match status" value="1"/>
</dbReference>
<sequence>MTAVKPAAAYLLLEDGTLFKGIPFGYRGSSTGEVVFNTGMTGYQEVLTDPSYAGQIVTMTYPLIGNYGVNSGDAESAKPQVRGYIVREACARPSNYRSEKTLDHYLAQHRIPGLAGIDTRSLTRRIREHGTLRGAIINGANGVGNGQALNGANGSASLKGFNNANGRYGINSADAAPWEGEALAALRAGARTSLEAVFAEMDEESYTCWIEYLTAVRNLPVAGPHLVNSVTTPQAYVIPGDGCRVAVLDFGIKENILRMLKALDCHLMVFPAHTPAEEIRAANPDGLFLSNGPGDPKDVAPAIETIGHFLRPGTTAQPLPIFGICLGHQLLALAAGADTYKLKFGHRGANHPVKDLRTGRVFITSQNHGYAIDEKTLPAGFAVSHRNGNDNTVEGLRHERLPVYSVQYHPEAAPGPLDSAFLFDEFIANMRRRVEKVSA</sequence>
<reference evidence="13 14" key="1">
    <citation type="submission" date="2020-01" db="EMBL/GenBank/DDBJ databases">
        <title>Whole-genome sequence of Heliobacterium undosum DSM 13378.</title>
        <authorList>
            <person name="Kyndt J.A."/>
            <person name="Meyer T.E."/>
        </authorList>
    </citation>
    <scope>NUCLEOTIDE SEQUENCE [LARGE SCALE GENOMIC DNA]</scope>
    <source>
        <strain evidence="13 14">DSM 13378</strain>
    </source>
</reference>
<dbReference type="AlphaFoldDB" id="A0A845LAD2"/>
<dbReference type="EMBL" id="WXEY01000016">
    <property type="protein sequence ID" value="MZP30648.1"/>
    <property type="molecule type" value="Genomic_DNA"/>
</dbReference>
<dbReference type="HAMAP" id="MF_01209">
    <property type="entry name" value="CPSase_S_chain"/>
    <property type="match status" value="1"/>
</dbReference>
<dbReference type="NCBIfam" id="NF009475">
    <property type="entry name" value="PRK12838.1"/>
    <property type="match status" value="1"/>
</dbReference>
<evidence type="ECO:0000256" key="1">
    <source>
        <dbReference type="ARBA" id="ARBA00004812"/>
    </source>
</evidence>
<dbReference type="CDD" id="cd01744">
    <property type="entry name" value="GATase1_CPSase"/>
    <property type="match status" value="1"/>
</dbReference>
<dbReference type="Proteomes" id="UP000463470">
    <property type="component" value="Unassembled WGS sequence"/>
</dbReference>
<dbReference type="SUPFAM" id="SSF52317">
    <property type="entry name" value="Class I glutamine amidotransferase-like"/>
    <property type="match status" value="1"/>
</dbReference>
<comment type="function">
    <text evidence="11">Small subunit of the glutamine-dependent carbamoyl phosphate synthetase (CPSase). CPSase catalyzes the formation of carbamoyl phosphate from the ammonia moiety of glutamine, carbonate, and phosphate donated by ATP, constituting the first step of 2 biosynthetic pathways, one leading to arginine and/or urea and the other to pyrimidine nucleotides. The small subunit (glutamine amidotransferase) binds and cleaves glutamine to supply the large subunit with the substrate ammonia.</text>
</comment>
<feature type="domain" description="Carbamoyl-phosphate synthase small subunit N-terminal" evidence="12">
    <location>
        <begin position="7"/>
        <end position="137"/>
    </location>
</feature>
<comment type="catalytic activity">
    <reaction evidence="9 11">
        <text>hydrogencarbonate + L-glutamine + 2 ATP + H2O = carbamoyl phosphate + L-glutamate + 2 ADP + phosphate + 2 H(+)</text>
        <dbReference type="Rhea" id="RHEA:18633"/>
        <dbReference type="ChEBI" id="CHEBI:15377"/>
        <dbReference type="ChEBI" id="CHEBI:15378"/>
        <dbReference type="ChEBI" id="CHEBI:17544"/>
        <dbReference type="ChEBI" id="CHEBI:29985"/>
        <dbReference type="ChEBI" id="CHEBI:30616"/>
        <dbReference type="ChEBI" id="CHEBI:43474"/>
        <dbReference type="ChEBI" id="CHEBI:58228"/>
        <dbReference type="ChEBI" id="CHEBI:58359"/>
        <dbReference type="ChEBI" id="CHEBI:456216"/>
        <dbReference type="EC" id="6.3.5.5"/>
    </reaction>
</comment>
<gene>
    <name evidence="11" type="primary">carA</name>
    <name evidence="13" type="ORF">GTO91_13095</name>
</gene>
<name>A0A845LAD2_9FIRM</name>
<evidence type="ECO:0000256" key="6">
    <source>
        <dbReference type="ARBA" id="ARBA00022840"/>
    </source>
</evidence>
<dbReference type="InterPro" id="IPR035686">
    <property type="entry name" value="CPSase_GATase1"/>
</dbReference>
<dbReference type="InterPro" id="IPR029062">
    <property type="entry name" value="Class_I_gatase-like"/>
</dbReference>
<evidence type="ECO:0000313" key="13">
    <source>
        <dbReference type="EMBL" id="MZP30648.1"/>
    </source>
</evidence>
<evidence type="ECO:0000313" key="14">
    <source>
        <dbReference type="Proteomes" id="UP000463470"/>
    </source>
</evidence>
<dbReference type="PANTHER" id="PTHR43418">
    <property type="entry name" value="MULTIFUNCTIONAL TRYPTOPHAN BIOSYNTHESIS PROTEIN-RELATED"/>
    <property type="match status" value="1"/>
</dbReference>
<dbReference type="RefSeq" id="WP_161259169.1">
    <property type="nucleotide sequence ID" value="NZ_WXEY01000016.1"/>
</dbReference>
<dbReference type="GO" id="GO:0006526">
    <property type="term" value="P:L-arginine biosynthetic process"/>
    <property type="evidence" value="ECO:0007669"/>
    <property type="project" value="UniProtKB-UniRule"/>
</dbReference>
<keyword evidence="8 11" id="KW-0665">Pyrimidine biosynthesis</keyword>
<dbReference type="GO" id="GO:0005524">
    <property type="term" value="F:ATP binding"/>
    <property type="evidence" value="ECO:0007669"/>
    <property type="project" value="UniProtKB-UniRule"/>
</dbReference>
<comment type="caution">
    <text evidence="13">The sequence shown here is derived from an EMBL/GenBank/DDBJ whole genome shotgun (WGS) entry which is preliminary data.</text>
</comment>
<dbReference type="UniPathway" id="UPA00070">
    <property type="reaction ID" value="UER00115"/>
</dbReference>
<evidence type="ECO:0000256" key="7">
    <source>
        <dbReference type="ARBA" id="ARBA00022962"/>
    </source>
</evidence>
<dbReference type="GO" id="GO:0004088">
    <property type="term" value="F:carbamoyl-phosphate synthase (glutamine-hydrolyzing) activity"/>
    <property type="evidence" value="ECO:0007669"/>
    <property type="project" value="UniProtKB-UniRule"/>
</dbReference>
<dbReference type="Pfam" id="PF00988">
    <property type="entry name" value="CPSase_sm_chain"/>
    <property type="match status" value="1"/>
</dbReference>
<proteinExistence type="inferred from homology"/>
<feature type="binding site" evidence="11">
    <location>
        <position position="369"/>
    </location>
    <ligand>
        <name>L-glutamine</name>
        <dbReference type="ChEBI" id="CHEBI:58359"/>
    </ligand>
</feature>
<feature type="binding site" evidence="11">
    <location>
        <position position="51"/>
    </location>
    <ligand>
        <name>L-glutamine</name>
        <dbReference type="ChEBI" id="CHEBI:58359"/>
    </ligand>
</feature>
<comment type="pathway">
    <text evidence="2 11">Amino-acid biosynthesis; L-arginine biosynthesis; carbamoyl phosphate from bicarbonate: step 1/1.</text>
</comment>
<dbReference type="PROSITE" id="PS51273">
    <property type="entry name" value="GATASE_TYPE_1"/>
    <property type="match status" value="1"/>
</dbReference>
<dbReference type="InterPro" id="IPR050472">
    <property type="entry name" value="Anth_synth/Amidotransfase"/>
</dbReference>
<dbReference type="GO" id="GO:0006207">
    <property type="term" value="P:'de novo' pyrimidine nucleobase biosynthetic process"/>
    <property type="evidence" value="ECO:0007669"/>
    <property type="project" value="InterPro"/>
</dbReference>
<dbReference type="GO" id="GO:0044205">
    <property type="term" value="P:'de novo' UMP biosynthetic process"/>
    <property type="evidence" value="ECO:0007669"/>
    <property type="project" value="UniProtKB-UniRule"/>
</dbReference>
<comment type="pathway">
    <text evidence="1 11">Pyrimidine metabolism; UMP biosynthesis via de novo pathway; (S)-dihydroorotate from bicarbonate: step 1/3.</text>
</comment>
<dbReference type="SUPFAM" id="SSF52021">
    <property type="entry name" value="Carbamoyl phosphate synthetase, small subunit N-terminal domain"/>
    <property type="match status" value="1"/>
</dbReference>
<comment type="subunit">
    <text evidence="11">Composed of two chains; the small (or glutamine) chain promotes the hydrolysis of glutamine to ammonia, which is used by the large (or ammonia) chain to synthesize carbamoyl phosphate. Tetramer of heterodimers (alpha,beta)4.</text>
</comment>
<evidence type="ECO:0000256" key="2">
    <source>
        <dbReference type="ARBA" id="ARBA00005077"/>
    </source>
</evidence>
<dbReference type="OrthoDB" id="9804328at2"/>
<dbReference type="PRINTS" id="PR00099">
    <property type="entry name" value="CPSGATASE"/>
</dbReference>